<feature type="region of interest" description="Disordered" evidence="2">
    <location>
        <begin position="443"/>
        <end position="465"/>
    </location>
</feature>
<dbReference type="EMBL" id="KK113332">
    <property type="protein sequence ID" value="KFM59895.1"/>
    <property type="molecule type" value="Genomic_DNA"/>
</dbReference>
<gene>
    <name evidence="3" type="ORF">X975_16833</name>
</gene>
<organism evidence="3 4">
    <name type="scientific">Stegodyphus mimosarum</name>
    <name type="common">African social velvet spider</name>
    <dbReference type="NCBI Taxonomy" id="407821"/>
    <lineage>
        <taxon>Eukaryota</taxon>
        <taxon>Metazoa</taxon>
        <taxon>Ecdysozoa</taxon>
        <taxon>Arthropoda</taxon>
        <taxon>Chelicerata</taxon>
        <taxon>Arachnida</taxon>
        <taxon>Araneae</taxon>
        <taxon>Araneomorphae</taxon>
        <taxon>Entelegynae</taxon>
        <taxon>Eresoidea</taxon>
        <taxon>Eresidae</taxon>
        <taxon>Stegodyphus</taxon>
    </lineage>
</organism>
<feature type="non-terminal residue" evidence="3">
    <location>
        <position position="1050"/>
    </location>
</feature>
<dbReference type="AlphaFoldDB" id="A0A087T456"/>
<accession>A0A087T456</accession>
<feature type="compositionally biased region" description="Polar residues" evidence="2">
    <location>
        <begin position="443"/>
        <end position="456"/>
    </location>
</feature>
<name>A0A087T456_STEMI</name>
<feature type="coiled-coil region" evidence="1">
    <location>
        <begin position="949"/>
        <end position="983"/>
    </location>
</feature>
<evidence type="ECO:0000313" key="4">
    <source>
        <dbReference type="Proteomes" id="UP000054359"/>
    </source>
</evidence>
<feature type="coiled-coil region" evidence="1">
    <location>
        <begin position="762"/>
        <end position="789"/>
    </location>
</feature>
<feature type="compositionally biased region" description="Pro residues" evidence="2">
    <location>
        <begin position="1039"/>
        <end position="1050"/>
    </location>
</feature>
<evidence type="ECO:0000313" key="3">
    <source>
        <dbReference type="EMBL" id="KFM59895.1"/>
    </source>
</evidence>
<proteinExistence type="predicted"/>
<feature type="coiled-coil region" evidence="1">
    <location>
        <begin position="851"/>
        <end position="907"/>
    </location>
</feature>
<protein>
    <submittedName>
        <fullName evidence="3">Uncharacterized protein</fullName>
    </submittedName>
</protein>
<reference evidence="3 4" key="1">
    <citation type="submission" date="2013-11" db="EMBL/GenBank/DDBJ databases">
        <title>Genome sequencing of Stegodyphus mimosarum.</title>
        <authorList>
            <person name="Bechsgaard J."/>
        </authorList>
    </citation>
    <scope>NUCLEOTIDE SEQUENCE [LARGE SCALE GENOMIC DNA]</scope>
</reference>
<dbReference type="Proteomes" id="UP000054359">
    <property type="component" value="Unassembled WGS sequence"/>
</dbReference>
<dbReference type="OrthoDB" id="6431583at2759"/>
<evidence type="ECO:0000256" key="2">
    <source>
        <dbReference type="SAM" id="MobiDB-lite"/>
    </source>
</evidence>
<keyword evidence="1" id="KW-0175">Coiled coil</keyword>
<evidence type="ECO:0000256" key="1">
    <source>
        <dbReference type="SAM" id="Coils"/>
    </source>
</evidence>
<feature type="region of interest" description="Disordered" evidence="2">
    <location>
        <begin position="1030"/>
        <end position="1050"/>
    </location>
</feature>
<keyword evidence="4" id="KW-1185">Reference proteome</keyword>
<sequence length="1050" mass="119875">MLHSSNEIQSLNSATDQNFVSSDVAENNCNGLKHLSKQSNNNAQIIESVSSVAHHPLAENIAKGVSNVAHEPYAEKRIPQISPNLPISQMFLENNKSCDNEPFDKPSSRKRRILRRMSSSLQCPEFFEASVDVQESVYTGIITGNDSLVNETSLANENHQKLPLRNVKSLPCSDLQETHVFAQKRGFCGCERLKRSYYTNTSQNDTTFHENETGNNCSPQFYRQPKSLSCPSSKLKFSFSSSDDLKDLSHSDQNLNLAKCKWNSSPSLNSCNSTNKLDFTKTVCQCANCRMGYPIRAYSSCANFEINKEQFYAAKGWSLNSCRDPVPTAPFMSPVQTNDFFPSRTTSDSRKYPLWSSTPNINLAASKTAFTSNSATNAFELKKYITDYRAFRPRLHRWDSSSMPSVDESSFQDEVFNTRELDTYYCLHQNLPEFRCRKRELLNPQNGLNNRSGNETSRSKPFDNHSWKNRCSREFATDSSNFHNSFSSDSSLFRNSCSAVNIPKDFTQSNGVTRPLRISRSLPLQQRNRHEMIYPTPTTPHTTTIKMAEKILESTELDKKNQLSHNNKSEALLERKIRVFSKILTSLGSLSKLSDNIDRSASCETNSDVASKRPLEDSDKVSTIINHNTQRNVKVEGRKLTSSTEIDKLLCVLKTLNANKNGKKYCVGRFDTSDSCSAKEYKSKENLPNTVYRNEVSLEAPVEKRGVRSSYKPVRYTSSVSFRINMEDSSSESNGNKSLISEKTLHANEFRTFSPLQDQMPFREVSKELEELQKSIKKAKETRISASKELHVLQELLSRDCIDEFHERSSAKEKRRLFRLPSDKQMKDKRCESDLTEENFLALSDLRQKSKKDVLEDTAFWQEEIKKVKEENDQAWQQRLNRLQERLLSQEEELRQVQNENDELQRRLQTQSSPTCCCKTDIVSNGNVRLDSAFEDDEECLSYKPSTPTLSSRQECERLQEQLMKAEQKADELNLLLNQKLIELNKLQISFSKQTKEMIELEKGYIQLQCRMRRGVNKQFASRLCSRASPFSSKNLFPKPSPPASPGPSP</sequence>